<reference evidence="1" key="1">
    <citation type="journal article" date="2020" name="Nature">
        <title>Giant virus diversity and host interactions through global metagenomics.</title>
        <authorList>
            <person name="Schulz F."/>
            <person name="Roux S."/>
            <person name="Paez-Espino D."/>
            <person name="Jungbluth S."/>
            <person name="Walsh D.A."/>
            <person name="Denef V.J."/>
            <person name="McMahon K.D."/>
            <person name="Konstantinidis K.T."/>
            <person name="Eloe-Fadrosh E.A."/>
            <person name="Kyrpides N.C."/>
            <person name="Woyke T."/>
        </authorList>
    </citation>
    <scope>NUCLEOTIDE SEQUENCE</scope>
    <source>
        <strain evidence="1">GVMAG-S-3300010158-109</strain>
    </source>
</reference>
<accession>A0A6C0KHY9</accession>
<protein>
    <submittedName>
        <fullName evidence="1">Uncharacterized protein</fullName>
    </submittedName>
</protein>
<name>A0A6C0KHY9_9ZZZZ</name>
<evidence type="ECO:0000313" key="1">
    <source>
        <dbReference type="EMBL" id="QHU15948.1"/>
    </source>
</evidence>
<organism evidence="1">
    <name type="scientific">viral metagenome</name>
    <dbReference type="NCBI Taxonomy" id="1070528"/>
    <lineage>
        <taxon>unclassified sequences</taxon>
        <taxon>metagenomes</taxon>
        <taxon>organismal metagenomes</taxon>
    </lineage>
</organism>
<sequence length="213" mass="24600">MPITISLKSLAGDLVQVEIESESGSTCVRALREKAAHLFGLAKCTHVRPAEFDMSLDESQKWKIIGSCPQCTLHPANIGLIRQTEKWERLGNSHCLVDGEEVSYIIRKRPDTGLTNEYSPNRMVWSRLYNIPEINSENVEYQLRRLKMHRVFFSFTNGKFHNVECSLWRKYVDGEFDTLEELLHAINQSPTLRYKFSEENIADTVHLWDVNGQ</sequence>
<dbReference type="EMBL" id="MN740870">
    <property type="protein sequence ID" value="QHU15948.1"/>
    <property type="molecule type" value="Genomic_DNA"/>
</dbReference>
<dbReference type="AlphaFoldDB" id="A0A6C0KHY9"/>
<proteinExistence type="predicted"/>